<dbReference type="EMBL" id="MN740332">
    <property type="protein sequence ID" value="QHU00985.1"/>
    <property type="molecule type" value="Genomic_DNA"/>
</dbReference>
<proteinExistence type="predicted"/>
<dbReference type="AlphaFoldDB" id="A0A6C0J5J5"/>
<protein>
    <submittedName>
        <fullName evidence="1">Uncharacterized protein</fullName>
    </submittedName>
</protein>
<organism evidence="1">
    <name type="scientific">viral metagenome</name>
    <dbReference type="NCBI Taxonomy" id="1070528"/>
    <lineage>
        <taxon>unclassified sequences</taxon>
        <taxon>metagenomes</taxon>
        <taxon>organismal metagenomes</taxon>
    </lineage>
</organism>
<name>A0A6C0J5J5_9ZZZZ</name>
<sequence length="245" mass="28204">MSSNEIEDTIVTEIENTMVLSTDANILINNRNTIDIPDMTKKFMVPSKLSIWMLSGPRDNKVLQPAKDIIVRIFCGTELFILAEPYFQESNVIELDAYSGLVERNGRMKVEIINKHKESTEFRIITDYTSSYGGIIHQERNSSFDDIMDHIDRAGKCTKLTLTFNKQITSLSFLVTSCCLEGKWIESFKADIEEDNENNVYTFDFINDLSNYADYLKYLKLNITDNKEQPILMAYVTAWGYPHCL</sequence>
<reference evidence="1" key="1">
    <citation type="journal article" date="2020" name="Nature">
        <title>Giant virus diversity and host interactions through global metagenomics.</title>
        <authorList>
            <person name="Schulz F."/>
            <person name="Roux S."/>
            <person name="Paez-Espino D."/>
            <person name="Jungbluth S."/>
            <person name="Walsh D.A."/>
            <person name="Denef V.J."/>
            <person name="McMahon K.D."/>
            <person name="Konstantinidis K.T."/>
            <person name="Eloe-Fadrosh E.A."/>
            <person name="Kyrpides N.C."/>
            <person name="Woyke T."/>
        </authorList>
    </citation>
    <scope>NUCLEOTIDE SEQUENCE</scope>
    <source>
        <strain evidence="1">GVMAG-M-3300025860-20</strain>
    </source>
</reference>
<evidence type="ECO:0000313" key="1">
    <source>
        <dbReference type="EMBL" id="QHU00985.1"/>
    </source>
</evidence>
<accession>A0A6C0J5J5</accession>